<accession>A0A563UCZ4</accession>
<reference evidence="2 3" key="1">
    <citation type="submission" date="2019-07" db="EMBL/GenBank/DDBJ databases">
        <authorList>
            <person name="Kim J."/>
        </authorList>
    </citation>
    <scope>NUCLEOTIDE SEQUENCE [LARGE SCALE GENOMIC DNA]</scope>
    <source>
        <strain evidence="3">dk17</strain>
    </source>
</reference>
<protein>
    <recommendedName>
        <fullName evidence="4">LTXXQ motif family protein</fullName>
    </recommendedName>
</protein>
<dbReference type="EMBL" id="VOEJ01000004">
    <property type="protein sequence ID" value="TWR29200.1"/>
    <property type="molecule type" value="Genomic_DNA"/>
</dbReference>
<evidence type="ECO:0008006" key="4">
    <source>
        <dbReference type="Google" id="ProtNLM"/>
    </source>
</evidence>
<dbReference type="AlphaFoldDB" id="A0A563UCZ4"/>
<evidence type="ECO:0000313" key="2">
    <source>
        <dbReference type="EMBL" id="TWR29200.1"/>
    </source>
</evidence>
<gene>
    <name evidence="2" type="ORF">FPZ43_09505</name>
</gene>
<evidence type="ECO:0000313" key="3">
    <source>
        <dbReference type="Proteomes" id="UP000320042"/>
    </source>
</evidence>
<keyword evidence="1" id="KW-0732">Signal</keyword>
<organism evidence="2 3">
    <name type="scientific">Mucilaginibacter pallidiroseus</name>
    <dbReference type="NCBI Taxonomy" id="2599295"/>
    <lineage>
        <taxon>Bacteria</taxon>
        <taxon>Pseudomonadati</taxon>
        <taxon>Bacteroidota</taxon>
        <taxon>Sphingobacteriia</taxon>
        <taxon>Sphingobacteriales</taxon>
        <taxon>Sphingobacteriaceae</taxon>
        <taxon>Mucilaginibacter</taxon>
    </lineage>
</organism>
<name>A0A563UCZ4_9SPHI</name>
<feature type="chain" id="PRO_5021917149" description="LTXXQ motif family protein" evidence="1">
    <location>
        <begin position="23"/>
        <end position="130"/>
    </location>
</feature>
<proteinExistence type="predicted"/>
<dbReference type="RefSeq" id="WP_146381687.1">
    <property type="nucleotide sequence ID" value="NZ_VOEJ01000004.1"/>
</dbReference>
<comment type="caution">
    <text evidence="2">The sequence shown here is derived from an EMBL/GenBank/DDBJ whole genome shotgun (WGS) entry which is preliminary data.</text>
</comment>
<sequence>MKKLMLMILFVAGIGVMANAQAKTKKTPEQKAQHYTKVLTKKLTLTADQQAKVNTILLKRATQIDSLKANKTTADRKQKMAARKTIMEGADKDLKAVLNATQQKTYDDMKAKMIEKMKERRQAKKAAAGK</sequence>
<dbReference type="OrthoDB" id="796754at2"/>
<evidence type="ECO:0000256" key="1">
    <source>
        <dbReference type="SAM" id="SignalP"/>
    </source>
</evidence>
<dbReference type="Proteomes" id="UP000320042">
    <property type="component" value="Unassembled WGS sequence"/>
</dbReference>
<keyword evidence="3" id="KW-1185">Reference proteome</keyword>
<feature type="signal peptide" evidence="1">
    <location>
        <begin position="1"/>
        <end position="22"/>
    </location>
</feature>